<evidence type="ECO:0000313" key="3">
    <source>
        <dbReference type="Proteomes" id="UP000233256"/>
    </source>
</evidence>
<gene>
    <name evidence="2" type="ORF">CVV64_12735</name>
</gene>
<dbReference type="SUPFAM" id="SSF47413">
    <property type="entry name" value="lambda repressor-like DNA-binding domains"/>
    <property type="match status" value="1"/>
</dbReference>
<name>A0A2N1PN69_9BACT</name>
<evidence type="ECO:0000259" key="1">
    <source>
        <dbReference type="PROSITE" id="PS50943"/>
    </source>
</evidence>
<protein>
    <submittedName>
        <fullName evidence="2">Transcriptional regulator</fullName>
    </submittedName>
</protein>
<dbReference type="Proteomes" id="UP000233256">
    <property type="component" value="Unassembled WGS sequence"/>
</dbReference>
<dbReference type="PROSITE" id="PS50943">
    <property type="entry name" value="HTH_CROC1"/>
    <property type="match status" value="1"/>
</dbReference>
<sequence>MQIATSPKILGQLLKSARVERGLTQHEAGKLVGLTQAMVSRIETAETNASVDTLFRLLAALGMELVLRPREISQGTGKGDNW</sequence>
<dbReference type="EMBL" id="PGXC01000012">
    <property type="protein sequence ID" value="PKK89785.1"/>
    <property type="molecule type" value="Genomic_DNA"/>
</dbReference>
<comment type="caution">
    <text evidence="2">The sequence shown here is derived from an EMBL/GenBank/DDBJ whole genome shotgun (WGS) entry which is preliminary data.</text>
</comment>
<organism evidence="2 3">
    <name type="scientific">Candidatus Wallbacteria bacterium HGW-Wallbacteria-1</name>
    <dbReference type="NCBI Taxonomy" id="2013854"/>
    <lineage>
        <taxon>Bacteria</taxon>
        <taxon>Candidatus Walliibacteriota</taxon>
    </lineage>
</organism>
<dbReference type="GO" id="GO:0003677">
    <property type="term" value="F:DNA binding"/>
    <property type="evidence" value="ECO:0007669"/>
    <property type="project" value="InterPro"/>
</dbReference>
<dbReference type="SMART" id="SM00530">
    <property type="entry name" value="HTH_XRE"/>
    <property type="match status" value="1"/>
</dbReference>
<reference evidence="2 3" key="1">
    <citation type="journal article" date="2017" name="ISME J.">
        <title>Potential for microbial H2 and metal transformations associated with novel bacteria and archaea in deep terrestrial subsurface sediments.</title>
        <authorList>
            <person name="Hernsdorf A.W."/>
            <person name="Amano Y."/>
            <person name="Miyakawa K."/>
            <person name="Ise K."/>
            <person name="Suzuki Y."/>
            <person name="Anantharaman K."/>
            <person name="Probst A."/>
            <person name="Burstein D."/>
            <person name="Thomas B.C."/>
            <person name="Banfield J.F."/>
        </authorList>
    </citation>
    <scope>NUCLEOTIDE SEQUENCE [LARGE SCALE GENOMIC DNA]</scope>
    <source>
        <strain evidence="2">HGW-Wallbacteria-1</strain>
    </source>
</reference>
<evidence type="ECO:0000313" key="2">
    <source>
        <dbReference type="EMBL" id="PKK89785.1"/>
    </source>
</evidence>
<proteinExistence type="predicted"/>
<dbReference type="InterPro" id="IPR010982">
    <property type="entry name" value="Lambda_DNA-bd_dom_sf"/>
</dbReference>
<feature type="domain" description="HTH cro/C1-type" evidence="1">
    <location>
        <begin position="14"/>
        <end position="68"/>
    </location>
</feature>
<dbReference type="Gene3D" id="1.10.260.40">
    <property type="entry name" value="lambda repressor-like DNA-binding domains"/>
    <property type="match status" value="1"/>
</dbReference>
<accession>A0A2N1PN69</accession>
<dbReference type="AlphaFoldDB" id="A0A2N1PN69"/>
<dbReference type="CDD" id="cd00093">
    <property type="entry name" value="HTH_XRE"/>
    <property type="match status" value="1"/>
</dbReference>
<dbReference type="Pfam" id="PF01381">
    <property type="entry name" value="HTH_3"/>
    <property type="match status" value="1"/>
</dbReference>
<dbReference type="InterPro" id="IPR001387">
    <property type="entry name" value="Cro/C1-type_HTH"/>
</dbReference>